<feature type="region of interest" description="Disordered" evidence="1">
    <location>
        <begin position="201"/>
        <end position="238"/>
    </location>
</feature>
<reference evidence="4" key="1">
    <citation type="submission" date="2021-03" db="EMBL/GenBank/DDBJ databases">
        <title>Comparative genomics and phylogenomic investigation of the class Geoglossomycetes provide insights into ecological specialization and systematics.</title>
        <authorList>
            <person name="Melie T."/>
            <person name="Pirro S."/>
            <person name="Miller A.N."/>
            <person name="Quandt A."/>
        </authorList>
    </citation>
    <scope>NUCLEOTIDE SEQUENCE</scope>
    <source>
        <strain evidence="4">GBOQ0MN5Z8</strain>
    </source>
</reference>
<gene>
    <name evidence="4" type="ORF">FGG08_002735</name>
</gene>
<dbReference type="Proteomes" id="UP000698800">
    <property type="component" value="Unassembled WGS sequence"/>
</dbReference>
<dbReference type="Pfam" id="PF20776">
    <property type="entry name" value="SLS1_N"/>
    <property type="match status" value="1"/>
</dbReference>
<evidence type="ECO:0000313" key="5">
    <source>
        <dbReference type="Proteomes" id="UP000698800"/>
    </source>
</evidence>
<accession>A0A9P8KYV1</accession>
<feature type="domain" description="SLS1 N-terminal" evidence="2">
    <location>
        <begin position="155"/>
        <end position="265"/>
    </location>
</feature>
<evidence type="ECO:0000259" key="3">
    <source>
        <dbReference type="Pfam" id="PF20778"/>
    </source>
</evidence>
<dbReference type="Pfam" id="PF20778">
    <property type="entry name" value="SLS1_C"/>
    <property type="match status" value="1"/>
</dbReference>
<dbReference type="AlphaFoldDB" id="A0A9P8KYV1"/>
<proteinExistence type="predicted"/>
<evidence type="ECO:0000313" key="4">
    <source>
        <dbReference type="EMBL" id="KAH0542875.1"/>
    </source>
</evidence>
<sequence length="852" mass="93585">MLGTIPVLSGICLRCQMRLGRRLRPDATTAIQFQRFASSRQFARAPTENPSGQIVDGHIKRWKPKSGFGKLRGLDGFLARTSVANLETGALGEPAQVIILRDALLEDVPWSPIIGTHTNDVIQDFKSIQETSPGTENITVTELLARAEEERGLISREDVNKNIETLRLQHATVLSQEDFSKLVDGLSRGFTTAQLADYMKDFKAGQPPNGSEQERKGPADSEITGWTPKSKPRGEKGAVSATVQSVSLKQKYAINILKNCWGIQTQEGYESVGHIELCLGYQVLSLLLRESKSFERNPLMQSLSETYNCQVGVSRSRGIVRITGRKCDAQNLVLALNKTARSIACEEFNMTPFLRGDIDGVDMIEKHIIEAISQTTGTEIKPGECRNKFNIYFWSWNTVNLEKARRLLLARLELPDRAKSAVFADTESVKGRLAFCRTEPGVELPLNERSTQWSRWRSRSTKKDGNSVGGGKRSTNTNQNSGAKSGKSVVAQIQAFLQPEEPGGANNHPDGEVMKGGATAIIDYESTLDQVNLSNTGAQNSHNNREDVHQRPPVTNLVSSVSVRLGQTLHNTSGLSPVRPGQVKELLSNNTDKRFLTGLPGLPNLLHIMKPLETESRQYLATRLIPSPWMPSGLESITKFPPVEILMQVNENTGESQPPVVQAVVEENIADLMLPNRQADLRFSKRTTALLLETLLDEKIKGFVKSGQLRADGIQTPGALPSVELLIPKKLISGDSTLETGEFINGGGEGFTVVQYVLAGADIQQTVQFEYNGWKVRYSGIDSGKIRGRRVELLMMMSKVASEADGSSSGQSPDFSTFFDDARRLVAEFDEPSSECPPTDLAENEPAQPSGS</sequence>
<feature type="region of interest" description="Disordered" evidence="1">
    <location>
        <begin position="829"/>
        <end position="852"/>
    </location>
</feature>
<dbReference type="InterPro" id="IPR048400">
    <property type="entry name" value="SLS1_N"/>
</dbReference>
<dbReference type="EMBL" id="JAGHQL010000044">
    <property type="protein sequence ID" value="KAH0542875.1"/>
    <property type="molecule type" value="Genomic_DNA"/>
</dbReference>
<keyword evidence="5" id="KW-1185">Reference proteome</keyword>
<feature type="region of interest" description="Disordered" evidence="1">
    <location>
        <begin position="448"/>
        <end position="488"/>
    </location>
</feature>
<organism evidence="4 5">
    <name type="scientific">Glutinoglossum americanum</name>
    <dbReference type="NCBI Taxonomy" id="1670608"/>
    <lineage>
        <taxon>Eukaryota</taxon>
        <taxon>Fungi</taxon>
        <taxon>Dikarya</taxon>
        <taxon>Ascomycota</taxon>
        <taxon>Pezizomycotina</taxon>
        <taxon>Geoglossomycetes</taxon>
        <taxon>Geoglossales</taxon>
        <taxon>Geoglossaceae</taxon>
        <taxon>Glutinoglossum</taxon>
    </lineage>
</organism>
<protein>
    <submittedName>
        <fullName evidence="4">Uncharacterized protein</fullName>
    </submittedName>
</protein>
<evidence type="ECO:0000259" key="2">
    <source>
        <dbReference type="Pfam" id="PF20776"/>
    </source>
</evidence>
<dbReference type="InterPro" id="IPR048401">
    <property type="entry name" value="SLS1_C"/>
</dbReference>
<feature type="domain" description="SLS1 C-terminal" evidence="3">
    <location>
        <begin position="444"/>
        <end position="825"/>
    </location>
</feature>
<name>A0A9P8KYV1_9PEZI</name>
<comment type="caution">
    <text evidence="4">The sequence shown here is derived from an EMBL/GenBank/DDBJ whole genome shotgun (WGS) entry which is preliminary data.</text>
</comment>
<feature type="compositionally biased region" description="Polar residues" evidence="1">
    <location>
        <begin position="473"/>
        <end position="483"/>
    </location>
</feature>
<evidence type="ECO:0000256" key="1">
    <source>
        <dbReference type="SAM" id="MobiDB-lite"/>
    </source>
</evidence>
<dbReference type="OrthoDB" id="5392646at2759"/>